<organism evidence="2 3">
    <name type="scientific">Seminavis robusta</name>
    <dbReference type="NCBI Taxonomy" id="568900"/>
    <lineage>
        <taxon>Eukaryota</taxon>
        <taxon>Sar</taxon>
        <taxon>Stramenopiles</taxon>
        <taxon>Ochrophyta</taxon>
        <taxon>Bacillariophyta</taxon>
        <taxon>Bacillariophyceae</taxon>
        <taxon>Bacillariophycidae</taxon>
        <taxon>Naviculales</taxon>
        <taxon>Naviculaceae</taxon>
        <taxon>Seminavis</taxon>
    </lineage>
</organism>
<keyword evidence="3" id="KW-1185">Reference proteome</keyword>
<dbReference type="EMBL" id="CAICTM010000080">
    <property type="protein sequence ID" value="CAB9500320.1"/>
    <property type="molecule type" value="Genomic_DNA"/>
</dbReference>
<evidence type="ECO:0000256" key="1">
    <source>
        <dbReference type="SAM" id="MobiDB-lite"/>
    </source>
</evidence>
<evidence type="ECO:0000313" key="3">
    <source>
        <dbReference type="Proteomes" id="UP001153069"/>
    </source>
</evidence>
<accession>A0A9N8H5R7</accession>
<sequence length="176" mass="19983">MTLETEVKQKPCFGKGKVPPEEDQKKTNTVARRLWHGDHVEICFQGDTFWNNVIVAFSQLLLQALAVSPIGWSIVNNKNPRPHQRHILVVQPAGCRLIHGGYGGEASKDTVVLTSTRTQTKNWTKFFQTWLEGRRWGCEMPHHPSSVAFGSITKEDGCKQPINMKCTWCNNKSLWP</sequence>
<name>A0A9N8H5R7_9STRA</name>
<feature type="region of interest" description="Disordered" evidence="1">
    <location>
        <begin position="1"/>
        <end position="25"/>
    </location>
</feature>
<comment type="caution">
    <text evidence="2">The sequence shown here is derived from an EMBL/GenBank/DDBJ whole genome shotgun (WGS) entry which is preliminary data.</text>
</comment>
<gene>
    <name evidence="2" type="ORF">SEMRO_81_G043461.1</name>
</gene>
<protein>
    <submittedName>
        <fullName evidence="2">Uncharacterized protein</fullName>
    </submittedName>
</protein>
<dbReference type="AlphaFoldDB" id="A0A9N8H5R7"/>
<reference evidence="2" key="1">
    <citation type="submission" date="2020-06" db="EMBL/GenBank/DDBJ databases">
        <authorList>
            <consortium name="Plant Systems Biology data submission"/>
        </authorList>
    </citation>
    <scope>NUCLEOTIDE SEQUENCE</scope>
    <source>
        <strain evidence="2">D6</strain>
    </source>
</reference>
<dbReference type="Proteomes" id="UP001153069">
    <property type="component" value="Unassembled WGS sequence"/>
</dbReference>
<proteinExistence type="predicted"/>
<evidence type="ECO:0000313" key="2">
    <source>
        <dbReference type="EMBL" id="CAB9500320.1"/>
    </source>
</evidence>